<evidence type="ECO:0000313" key="2">
    <source>
        <dbReference type="Proteomes" id="UP000003853"/>
    </source>
</evidence>
<comment type="caution">
    <text evidence="1">The sequence shown here is derived from an EMBL/GenBank/DDBJ whole genome shotgun (WGS) entry which is preliminary data.</text>
</comment>
<name>B3XS11_LIMR1</name>
<dbReference type="EMBL" id="AAPZ02000002">
    <property type="protein sequence ID" value="EDX41585.1"/>
    <property type="molecule type" value="Genomic_DNA"/>
</dbReference>
<organism evidence="1 2">
    <name type="scientific">Limosilactobacillus reuteri subsp. rodentium (strain DSM 17509 / CIP 109821 / 100-23)</name>
    <name type="common">Lactobacillus reuteri</name>
    <dbReference type="NCBI Taxonomy" id="349123"/>
    <lineage>
        <taxon>Bacteria</taxon>
        <taxon>Bacillati</taxon>
        <taxon>Bacillota</taxon>
        <taxon>Bacilli</taxon>
        <taxon>Lactobacillales</taxon>
        <taxon>Lactobacillaceae</taxon>
        <taxon>Limosilactobacillus</taxon>
    </lineage>
</organism>
<reference evidence="2" key="1">
    <citation type="submission" date="2008-06" db="EMBL/GenBank/DDBJ databases">
        <title>Permanent draft sequence of Lactobacillus reuteri 100-23.</title>
        <authorList>
            <consortium name="US DOE Joint Genome Institute"/>
            <person name="Copeland A."/>
            <person name="Lucas S."/>
            <person name="Lapidus A."/>
            <person name="Barry K."/>
            <person name="Detter J.C."/>
            <person name="Glavina del Rio T."/>
            <person name="Hammon N."/>
            <person name="Israni S."/>
            <person name="Dalin E."/>
            <person name="Tice H."/>
            <person name="Pitluck S."/>
            <person name="Sun H."/>
            <person name="Schmutz J."/>
            <person name="Larimer F."/>
            <person name="Land M."/>
            <person name="Hauser L."/>
            <person name="Walter J."/>
            <person name="Heng N.C.K."/>
            <person name="Tannock G.W."/>
            <person name="Richardson P."/>
        </authorList>
    </citation>
    <scope>NUCLEOTIDE SEQUENCE [LARGE SCALE GENOMIC DNA]</scope>
    <source>
        <strain evidence="2">DSM 17509 / CIP 109821 / 100-23</strain>
    </source>
</reference>
<proteinExistence type="predicted"/>
<dbReference type="AlphaFoldDB" id="B3XS11"/>
<evidence type="ECO:0000313" key="1">
    <source>
        <dbReference type="EMBL" id="EDX41585.1"/>
    </source>
</evidence>
<sequence length="99" mass="11214">MTNELQEKLTKLNSHLSCELITKDETKAELNGDFLELQQQEAGDVIVKYADEPVLIMSKVEGIPSIELKVTYVDKFNSKMFANLIELCGSYLPDSEEEE</sequence>
<protein>
    <submittedName>
        <fullName evidence="1">Uncharacterized protein</fullName>
    </submittedName>
</protein>
<dbReference type="PATRIC" id="fig|349123.13.peg.99"/>
<gene>
    <name evidence="1" type="ORF">Lreu23DRAFT_3096</name>
</gene>
<dbReference type="Proteomes" id="UP000003853">
    <property type="component" value="Unassembled WGS sequence"/>
</dbReference>
<dbReference type="RefSeq" id="WP_003665924.1">
    <property type="nucleotide sequence ID" value="NZ_AAPZ02000002.1"/>
</dbReference>
<accession>B3XS11</accession>